<dbReference type="GO" id="GO:0006508">
    <property type="term" value="P:proteolysis"/>
    <property type="evidence" value="ECO:0007669"/>
    <property type="project" value="UniProtKB-KW"/>
</dbReference>
<comment type="subcellular location">
    <subcellularLocation>
        <location evidence="1">Membrane</location>
        <topology evidence="1">Multi-pass membrane protein</topology>
    </subcellularLocation>
</comment>
<protein>
    <submittedName>
        <fullName evidence="7">Rhomboid family intramembrane serine protease</fullName>
    </submittedName>
</protein>
<comment type="caution">
    <text evidence="7">The sequence shown here is derived from an EMBL/GenBank/DDBJ whole genome shotgun (WGS) entry which is preliminary data.</text>
</comment>
<feature type="transmembrane region" description="Helical" evidence="5">
    <location>
        <begin position="242"/>
        <end position="260"/>
    </location>
</feature>
<evidence type="ECO:0000256" key="2">
    <source>
        <dbReference type="ARBA" id="ARBA00022692"/>
    </source>
</evidence>
<dbReference type="InterPro" id="IPR035952">
    <property type="entry name" value="Rhomboid-like_sf"/>
</dbReference>
<keyword evidence="4 5" id="KW-0472">Membrane</keyword>
<evidence type="ECO:0000256" key="4">
    <source>
        <dbReference type="ARBA" id="ARBA00023136"/>
    </source>
</evidence>
<accession>A0A7C4HDH7</accession>
<dbReference type="GO" id="GO:0016020">
    <property type="term" value="C:membrane"/>
    <property type="evidence" value="ECO:0007669"/>
    <property type="project" value="UniProtKB-SubCell"/>
</dbReference>
<feature type="transmembrane region" description="Helical" evidence="5">
    <location>
        <begin position="408"/>
        <end position="428"/>
    </location>
</feature>
<evidence type="ECO:0000256" key="3">
    <source>
        <dbReference type="ARBA" id="ARBA00022989"/>
    </source>
</evidence>
<dbReference type="GO" id="GO:0004252">
    <property type="term" value="F:serine-type endopeptidase activity"/>
    <property type="evidence" value="ECO:0007669"/>
    <property type="project" value="InterPro"/>
</dbReference>
<keyword evidence="7" id="KW-0378">Hydrolase</keyword>
<feature type="transmembrane region" description="Helical" evidence="5">
    <location>
        <begin position="12"/>
        <end position="31"/>
    </location>
</feature>
<proteinExistence type="predicted"/>
<feature type="transmembrane region" description="Helical" evidence="5">
    <location>
        <begin position="58"/>
        <end position="85"/>
    </location>
</feature>
<feature type="transmembrane region" description="Helical" evidence="5">
    <location>
        <begin position="190"/>
        <end position="209"/>
    </location>
</feature>
<dbReference type="Pfam" id="PF01694">
    <property type="entry name" value="Rhomboid"/>
    <property type="match status" value="1"/>
</dbReference>
<dbReference type="InterPro" id="IPR022764">
    <property type="entry name" value="Peptidase_S54_rhomboid_dom"/>
</dbReference>
<dbReference type="SUPFAM" id="SSF144091">
    <property type="entry name" value="Rhomboid-like"/>
    <property type="match status" value="1"/>
</dbReference>
<evidence type="ECO:0000259" key="6">
    <source>
        <dbReference type="Pfam" id="PF01694"/>
    </source>
</evidence>
<gene>
    <name evidence="7" type="ORF">ENU14_02910</name>
</gene>
<feature type="transmembrane region" description="Helical" evidence="5">
    <location>
        <begin position="124"/>
        <end position="146"/>
    </location>
</feature>
<dbReference type="Gene3D" id="1.20.1540.10">
    <property type="entry name" value="Rhomboid-like"/>
    <property type="match status" value="1"/>
</dbReference>
<dbReference type="PANTHER" id="PTHR43731">
    <property type="entry name" value="RHOMBOID PROTEASE"/>
    <property type="match status" value="1"/>
</dbReference>
<feature type="domain" description="Peptidase S54 rhomboid" evidence="6">
    <location>
        <begin position="56"/>
        <end position="211"/>
    </location>
</feature>
<feature type="transmembrane region" description="Helical" evidence="5">
    <location>
        <begin position="97"/>
        <end position="118"/>
    </location>
</feature>
<dbReference type="EMBL" id="DTBJ01000020">
    <property type="protein sequence ID" value="HGM58524.1"/>
    <property type="molecule type" value="Genomic_DNA"/>
</dbReference>
<evidence type="ECO:0000313" key="7">
    <source>
        <dbReference type="EMBL" id="HGM58524.1"/>
    </source>
</evidence>
<keyword evidence="3 5" id="KW-1133">Transmembrane helix</keyword>
<sequence>MYLPISKSETRGLVTTLIVILNIIIYVLTSFENYFLNISNYWLEKLAYSPLLLYSGEWYRVFTSMFTHADIFHIFFNMYFLYFFGREVEKKIGSLKYLILYISSGLLAIVFHTAFISITSSIGLVTPAIGASGAISGVLGAYLLLYHRRVLTFCIFIPLPICFPSRAGVFLIFWFALQVIYGYLRFVSSIAYFAHAGGFIAGISLLYLFSPRTHDYRRFTIYNGVLYIVKTVRKGFGKFSKGILSILVLSLLIGSVYSITNSSKLNAMYVFNIATTSDGADISSDTAVYINDNDVILPTRDDPRVVFNRFLWSGLLKNEAKARYVDSDFKINLMIKDPVYGTNLNLYVAGFIEYDEQGVLKNFKGTITTDVLVMTRQGFIEKISIKPGVKYYATIESRVHGENIGLTILQPFSVISTIVSLTAMYIVLVKDRDLVEPEYVYEPVEYYNGYFI</sequence>
<reference evidence="7" key="1">
    <citation type="journal article" date="2020" name="mSystems">
        <title>Genome- and Community-Level Interaction Insights into Carbon Utilization and Element Cycling Functions of Hydrothermarchaeota in Hydrothermal Sediment.</title>
        <authorList>
            <person name="Zhou Z."/>
            <person name="Liu Y."/>
            <person name="Xu W."/>
            <person name="Pan J."/>
            <person name="Luo Z.H."/>
            <person name="Li M."/>
        </authorList>
    </citation>
    <scope>NUCLEOTIDE SEQUENCE [LARGE SCALE GENOMIC DNA]</scope>
    <source>
        <strain evidence="7">SpSt-642</strain>
    </source>
</reference>
<evidence type="ECO:0000256" key="1">
    <source>
        <dbReference type="ARBA" id="ARBA00004141"/>
    </source>
</evidence>
<dbReference type="PANTHER" id="PTHR43731:SF26">
    <property type="entry name" value="RHOMBOID-LIKE PROTEIN 10, CHLOROPLASTIC"/>
    <property type="match status" value="1"/>
</dbReference>
<evidence type="ECO:0000256" key="5">
    <source>
        <dbReference type="SAM" id="Phobius"/>
    </source>
</evidence>
<dbReference type="InterPro" id="IPR050925">
    <property type="entry name" value="Rhomboid_protease_S54"/>
</dbReference>
<organism evidence="7">
    <name type="scientific">Staphylothermus marinus</name>
    <dbReference type="NCBI Taxonomy" id="2280"/>
    <lineage>
        <taxon>Archaea</taxon>
        <taxon>Thermoproteota</taxon>
        <taxon>Thermoprotei</taxon>
        <taxon>Desulfurococcales</taxon>
        <taxon>Desulfurococcaceae</taxon>
        <taxon>Staphylothermus</taxon>
    </lineage>
</organism>
<dbReference type="AlphaFoldDB" id="A0A7C4HDH7"/>
<keyword evidence="7" id="KW-0645">Protease</keyword>
<name>A0A7C4HDH7_STAMA</name>
<keyword evidence="2 5" id="KW-0812">Transmembrane</keyword>